<protein>
    <recommendedName>
        <fullName evidence="4">F-box domain-containing protein</fullName>
    </recommendedName>
</protein>
<name>A0A0C3CGD4_HEBCY</name>
<reference evidence="3" key="2">
    <citation type="submission" date="2015-01" db="EMBL/GenBank/DDBJ databases">
        <title>Evolutionary Origins and Diversification of the Mycorrhizal Mutualists.</title>
        <authorList>
            <consortium name="DOE Joint Genome Institute"/>
            <consortium name="Mycorrhizal Genomics Consortium"/>
            <person name="Kohler A."/>
            <person name="Kuo A."/>
            <person name="Nagy L.G."/>
            <person name="Floudas D."/>
            <person name="Copeland A."/>
            <person name="Barry K.W."/>
            <person name="Cichocki N."/>
            <person name="Veneault-Fourrey C."/>
            <person name="LaButti K."/>
            <person name="Lindquist E.A."/>
            <person name="Lipzen A."/>
            <person name="Lundell T."/>
            <person name="Morin E."/>
            <person name="Murat C."/>
            <person name="Riley R."/>
            <person name="Ohm R."/>
            <person name="Sun H."/>
            <person name="Tunlid A."/>
            <person name="Henrissat B."/>
            <person name="Grigoriev I.V."/>
            <person name="Hibbett D.S."/>
            <person name="Martin F."/>
        </authorList>
    </citation>
    <scope>NUCLEOTIDE SEQUENCE [LARGE SCALE GENOMIC DNA]</scope>
    <source>
        <strain evidence="3">h7</strain>
    </source>
</reference>
<sequence length="575" mass="65246">MSSNSASLVSLPPETRSSETPNVFTTPSSSITHASPLTRVFRQRLCRHPPILVPGPINRIPLEVLSNVFILASDFIPMCSGITTSSTYFPLVLCHVSFTWRQVALATAPLWQTLSADIYLYGAGDEGLSGTRELDKLMVEEQTINFLTWWAANVRNNNTFALRFKVIWDIYSKTSKALRDTNIVLGMTGLSTIRGLVSRARYLHLQLQLEQDALPLTDLERRDDSGASIASIIFPSTEGLVLPTESLIFDGDDFRNVPLNVMPALRKLRLRAPGVRLGPRAPRPVPLRPRLENIWGQLTHVAVGISLTMREWKRFIRTCITLESGRITLGIDSLHDSNPRSGTRTLPNLRELCLVMTDPWPYEGRPESNIFQGLYCPRLETLLLYSKVLSLELLYLIIQTTPSLQRFHIYSFFPAVWRGRDQSGRTIWKAGYISEGHLREHLPLLRQLLINTPPINFHSAPLSALTEYVNKIFLGGWLRGPWKNGPLRLDLYWRPLKHAGEPLQITHLKEFLDSQRDTHEDLDISLVQVRAPPYALCDITFVLPLWDAWYDFDAHFDNAMLPKDKQILLPFLASS</sequence>
<dbReference type="EMBL" id="KN831777">
    <property type="protein sequence ID" value="KIM42651.1"/>
    <property type="molecule type" value="Genomic_DNA"/>
</dbReference>
<proteinExistence type="predicted"/>
<feature type="region of interest" description="Disordered" evidence="1">
    <location>
        <begin position="1"/>
        <end position="25"/>
    </location>
</feature>
<reference evidence="2 3" key="1">
    <citation type="submission" date="2014-04" db="EMBL/GenBank/DDBJ databases">
        <authorList>
            <consortium name="DOE Joint Genome Institute"/>
            <person name="Kuo A."/>
            <person name="Gay G."/>
            <person name="Dore J."/>
            <person name="Kohler A."/>
            <person name="Nagy L.G."/>
            <person name="Floudas D."/>
            <person name="Copeland A."/>
            <person name="Barry K.W."/>
            <person name="Cichocki N."/>
            <person name="Veneault-Fourrey C."/>
            <person name="LaButti K."/>
            <person name="Lindquist E.A."/>
            <person name="Lipzen A."/>
            <person name="Lundell T."/>
            <person name="Morin E."/>
            <person name="Murat C."/>
            <person name="Sun H."/>
            <person name="Tunlid A."/>
            <person name="Henrissat B."/>
            <person name="Grigoriev I.V."/>
            <person name="Hibbett D.S."/>
            <person name="Martin F."/>
            <person name="Nordberg H.P."/>
            <person name="Cantor M.N."/>
            <person name="Hua S.X."/>
        </authorList>
    </citation>
    <scope>NUCLEOTIDE SEQUENCE [LARGE SCALE GENOMIC DNA]</scope>
    <source>
        <strain evidence="3">h7</strain>
    </source>
</reference>
<evidence type="ECO:0000313" key="2">
    <source>
        <dbReference type="EMBL" id="KIM42651.1"/>
    </source>
</evidence>
<evidence type="ECO:0000256" key="1">
    <source>
        <dbReference type="SAM" id="MobiDB-lite"/>
    </source>
</evidence>
<evidence type="ECO:0008006" key="4">
    <source>
        <dbReference type="Google" id="ProtNLM"/>
    </source>
</evidence>
<gene>
    <name evidence="2" type="ORF">M413DRAFT_26674</name>
</gene>
<dbReference type="HOGENOM" id="CLU_471774_0_0_1"/>
<keyword evidence="3" id="KW-1185">Reference proteome</keyword>
<dbReference type="OrthoDB" id="3139399at2759"/>
<dbReference type="AlphaFoldDB" id="A0A0C3CGD4"/>
<accession>A0A0C3CGD4</accession>
<organism evidence="2 3">
    <name type="scientific">Hebeloma cylindrosporum</name>
    <dbReference type="NCBI Taxonomy" id="76867"/>
    <lineage>
        <taxon>Eukaryota</taxon>
        <taxon>Fungi</taxon>
        <taxon>Dikarya</taxon>
        <taxon>Basidiomycota</taxon>
        <taxon>Agaricomycotina</taxon>
        <taxon>Agaricomycetes</taxon>
        <taxon>Agaricomycetidae</taxon>
        <taxon>Agaricales</taxon>
        <taxon>Agaricineae</taxon>
        <taxon>Hymenogastraceae</taxon>
        <taxon>Hebeloma</taxon>
    </lineage>
</organism>
<dbReference type="Proteomes" id="UP000053424">
    <property type="component" value="Unassembled WGS sequence"/>
</dbReference>
<evidence type="ECO:0000313" key="3">
    <source>
        <dbReference type="Proteomes" id="UP000053424"/>
    </source>
</evidence>